<keyword evidence="1" id="KW-1133">Transmembrane helix</keyword>
<protein>
    <recommendedName>
        <fullName evidence="4">ABC-2 family transporter protein</fullName>
    </recommendedName>
</protein>
<dbReference type="EMBL" id="JBBMEZ010000025">
    <property type="protein sequence ID" value="MEQ2470421.1"/>
    <property type="molecule type" value="Genomic_DNA"/>
</dbReference>
<evidence type="ECO:0000256" key="1">
    <source>
        <dbReference type="SAM" id="Phobius"/>
    </source>
</evidence>
<dbReference type="RefSeq" id="WP_015523939.1">
    <property type="nucleotide sequence ID" value="NZ_JBBMEZ010000025.1"/>
</dbReference>
<keyword evidence="1" id="KW-0812">Transmembrane</keyword>
<evidence type="ECO:0008006" key="4">
    <source>
        <dbReference type="Google" id="ProtNLM"/>
    </source>
</evidence>
<comment type="caution">
    <text evidence="2">The sequence shown here is derived from an EMBL/GenBank/DDBJ whole genome shotgun (WGS) entry which is preliminary data.</text>
</comment>
<keyword evidence="1" id="KW-0472">Membrane</keyword>
<proteinExistence type="predicted"/>
<evidence type="ECO:0000313" key="3">
    <source>
        <dbReference type="Proteomes" id="UP001490816"/>
    </source>
</evidence>
<organism evidence="2 3">
    <name type="scientific">Ruminococcoides intestinale</name>
    <dbReference type="NCBI Taxonomy" id="3133162"/>
    <lineage>
        <taxon>Bacteria</taxon>
        <taxon>Bacillati</taxon>
        <taxon>Bacillota</taxon>
        <taxon>Clostridia</taxon>
        <taxon>Eubacteriales</taxon>
        <taxon>Oscillospiraceae</taxon>
        <taxon>Ruminococcoides</taxon>
    </lineage>
</organism>
<feature type="transmembrane region" description="Helical" evidence="1">
    <location>
        <begin position="99"/>
        <end position="122"/>
    </location>
</feature>
<reference evidence="2 3" key="1">
    <citation type="submission" date="2024-03" db="EMBL/GenBank/DDBJ databases">
        <title>Human intestinal bacterial collection.</title>
        <authorList>
            <person name="Pauvert C."/>
            <person name="Hitch T.C.A."/>
            <person name="Clavel T."/>
        </authorList>
    </citation>
    <scope>NUCLEOTIDE SEQUENCE [LARGE SCALE GENOMIC DNA]</scope>
    <source>
        <strain evidence="2 3">CLA-JM-H38</strain>
    </source>
</reference>
<feature type="transmembrane region" description="Helical" evidence="1">
    <location>
        <begin position="50"/>
        <end position="78"/>
    </location>
</feature>
<evidence type="ECO:0000313" key="2">
    <source>
        <dbReference type="EMBL" id="MEQ2470421.1"/>
    </source>
</evidence>
<accession>A0ABV1FCF6</accession>
<gene>
    <name evidence="2" type="ORF">WMO39_08815</name>
</gene>
<name>A0ABV1FCF6_9FIRM</name>
<feature type="transmembrane region" description="Helical" evidence="1">
    <location>
        <begin position="134"/>
        <end position="153"/>
    </location>
</feature>
<dbReference type="Proteomes" id="UP001490816">
    <property type="component" value="Unassembled WGS sequence"/>
</dbReference>
<keyword evidence="3" id="KW-1185">Reference proteome</keyword>
<sequence>MKILFIVIFVLSSQLIHSVAVDQENGYNPYKFGATTFCILQHPLLLITSIFYLGWLWGIILFLCHLFGVLNMTVSWVLDIPLLLLKNSDKFESFLKIKVTLLPFMFIILLIFTIASFFLSSFESLLVVLQNETAILVGILIGIAILSIARLVLVKTVIEKL</sequence>